<evidence type="ECO:0000256" key="6">
    <source>
        <dbReference type="ARBA" id="ARBA00022989"/>
    </source>
</evidence>
<dbReference type="InterPro" id="IPR001851">
    <property type="entry name" value="ABC_transp_permease"/>
</dbReference>
<evidence type="ECO:0000313" key="10">
    <source>
        <dbReference type="EMBL" id="SEO13709.1"/>
    </source>
</evidence>
<dbReference type="PANTHER" id="PTHR11795:SF445">
    <property type="entry name" value="AMINO ACID ABC TRANSPORTER PERMEASE PROTEIN"/>
    <property type="match status" value="1"/>
</dbReference>
<evidence type="ECO:0000256" key="3">
    <source>
        <dbReference type="ARBA" id="ARBA00022475"/>
    </source>
</evidence>
<dbReference type="CDD" id="cd06582">
    <property type="entry name" value="TM_PBP1_LivH_like"/>
    <property type="match status" value="1"/>
</dbReference>
<proteinExistence type="inferred from homology"/>
<evidence type="ECO:0000313" key="11">
    <source>
        <dbReference type="Proteomes" id="UP000199615"/>
    </source>
</evidence>
<evidence type="ECO:0000256" key="8">
    <source>
        <dbReference type="ARBA" id="ARBA00037998"/>
    </source>
</evidence>
<dbReference type="EMBL" id="FODT01000001">
    <property type="protein sequence ID" value="SEO13709.1"/>
    <property type="molecule type" value="Genomic_DNA"/>
</dbReference>
<feature type="transmembrane region" description="Helical" evidence="9">
    <location>
        <begin position="95"/>
        <end position="116"/>
    </location>
</feature>
<dbReference type="Proteomes" id="UP000199615">
    <property type="component" value="Unassembled WGS sequence"/>
</dbReference>
<feature type="transmembrane region" description="Helical" evidence="9">
    <location>
        <begin position="136"/>
        <end position="160"/>
    </location>
</feature>
<reference evidence="11" key="1">
    <citation type="submission" date="2016-10" db="EMBL/GenBank/DDBJ databases">
        <authorList>
            <person name="Varghese N."/>
            <person name="Submissions S."/>
        </authorList>
    </citation>
    <scope>NUCLEOTIDE SEQUENCE [LARGE SCALE GENOMIC DNA]</scope>
    <source>
        <strain evidence="11">DSM 123</strain>
    </source>
</reference>
<keyword evidence="3" id="KW-1003">Cell membrane</keyword>
<evidence type="ECO:0000256" key="2">
    <source>
        <dbReference type="ARBA" id="ARBA00022448"/>
    </source>
</evidence>
<gene>
    <name evidence="10" type="ORF">SAMN05444123_101417</name>
</gene>
<feature type="transmembrane region" description="Helical" evidence="9">
    <location>
        <begin position="12"/>
        <end position="35"/>
    </location>
</feature>
<sequence length="295" mass="31042">MDTFWQIIANGIMLGALYAIVSVGLTLIFGIIKVINFAHGEFLMIGMYLTYVLTNAVGIHPYATIVLVVPILFCLGALTQKLLIQPLMSAQDDHIQILATVGLSTALINLALLVFGADVASTPPHGLRTSVELGPVRVLIGQLLIFVLSIVVVLALQLFLSRSQTGRAVRAVAQNRAAAQIMGINVNWIFVLTFGVGSACVGVAAVAVAPLYPSSPSIGTYFALTCFVVVVLGGLGSIGGAFVGAMIIGLIDSFAGFYLGSDLREIAVFGVFLLLLIVKPTGLFSARLNLSHVSQ</sequence>
<evidence type="ECO:0000256" key="5">
    <source>
        <dbReference type="ARBA" id="ARBA00022970"/>
    </source>
</evidence>
<dbReference type="PANTHER" id="PTHR11795">
    <property type="entry name" value="BRANCHED-CHAIN AMINO ACID TRANSPORT SYSTEM PERMEASE PROTEIN LIVH"/>
    <property type="match status" value="1"/>
</dbReference>
<accession>A0A1H8M8N9</accession>
<feature type="transmembrane region" description="Helical" evidence="9">
    <location>
        <begin position="266"/>
        <end position="286"/>
    </location>
</feature>
<dbReference type="InterPro" id="IPR052157">
    <property type="entry name" value="BCAA_transport_permease"/>
</dbReference>
<evidence type="ECO:0000256" key="4">
    <source>
        <dbReference type="ARBA" id="ARBA00022692"/>
    </source>
</evidence>
<dbReference type="RefSeq" id="WP_092681375.1">
    <property type="nucleotide sequence ID" value="NZ_FODT01000001.1"/>
</dbReference>
<evidence type="ECO:0000256" key="9">
    <source>
        <dbReference type="SAM" id="Phobius"/>
    </source>
</evidence>
<feature type="transmembrane region" description="Helical" evidence="9">
    <location>
        <begin position="65"/>
        <end position="83"/>
    </location>
</feature>
<comment type="subcellular location">
    <subcellularLocation>
        <location evidence="1">Cell membrane</location>
        <topology evidence="1">Multi-pass membrane protein</topology>
    </subcellularLocation>
</comment>
<evidence type="ECO:0000256" key="7">
    <source>
        <dbReference type="ARBA" id="ARBA00023136"/>
    </source>
</evidence>
<feature type="transmembrane region" description="Helical" evidence="9">
    <location>
        <begin position="186"/>
        <end position="212"/>
    </location>
</feature>
<protein>
    <submittedName>
        <fullName evidence="10">Amino acid/amide ABC transporter membrane protein 1, HAAT family</fullName>
    </submittedName>
</protein>
<dbReference type="AlphaFoldDB" id="A0A1H8M8N9"/>
<organism evidence="10 11">
    <name type="scientific">Rhodopseudomonas pseudopalustris</name>
    <dbReference type="NCBI Taxonomy" id="1513892"/>
    <lineage>
        <taxon>Bacteria</taxon>
        <taxon>Pseudomonadati</taxon>
        <taxon>Pseudomonadota</taxon>
        <taxon>Alphaproteobacteria</taxon>
        <taxon>Hyphomicrobiales</taxon>
        <taxon>Nitrobacteraceae</taxon>
        <taxon>Rhodopseudomonas</taxon>
    </lineage>
</organism>
<dbReference type="GO" id="GO:0006865">
    <property type="term" value="P:amino acid transport"/>
    <property type="evidence" value="ECO:0007669"/>
    <property type="project" value="UniProtKB-KW"/>
</dbReference>
<dbReference type="Pfam" id="PF02653">
    <property type="entry name" value="BPD_transp_2"/>
    <property type="match status" value="1"/>
</dbReference>
<evidence type="ECO:0000256" key="1">
    <source>
        <dbReference type="ARBA" id="ARBA00004651"/>
    </source>
</evidence>
<dbReference type="GO" id="GO:0022857">
    <property type="term" value="F:transmembrane transporter activity"/>
    <property type="evidence" value="ECO:0007669"/>
    <property type="project" value="InterPro"/>
</dbReference>
<keyword evidence="5" id="KW-0029">Amino-acid transport</keyword>
<keyword evidence="4 9" id="KW-0812">Transmembrane</keyword>
<keyword evidence="6 9" id="KW-1133">Transmembrane helix</keyword>
<name>A0A1H8M8N9_9BRAD</name>
<keyword evidence="7 9" id="KW-0472">Membrane</keyword>
<keyword evidence="11" id="KW-1185">Reference proteome</keyword>
<feature type="transmembrane region" description="Helical" evidence="9">
    <location>
        <begin position="218"/>
        <end position="235"/>
    </location>
</feature>
<dbReference type="GO" id="GO:0005886">
    <property type="term" value="C:plasma membrane"/>
    <property type="evidence" value="ECO:0007669"/>
    <property type="project" value="UniProtKB-SubCell"/>
</dbReference>
<comment type="similarity">
    <text evidence="8">Belongs to the binding-protein-dependent transport system permease family. LivHM subfamily.</text>
</comment>
<dbReference type="OrthoDB" id="153121at2"/>
<keyword evidence="2" id="KW-0813">Transport</keyword>